<dbReference type="AlphaFoldDB" id="A0A392R3B2"/>
<organism evidence="1 2">
    <name type="scientific">Trifolium medium</name>
    <dbReference type="NCBI Taxonomy" id="97028"/>
    <lineage>
        <taxon>Eukaryota</taxon>
        <taxon>Viridiplantae</taxon>
        <taxon>Streptophyta</taxon>
        <taxon>Embryophyta</taxon>
        <taxon>Tracheophyta</taxon>
        <taxon>Spermatophyta</taxon>
        <taxon>Magnoliopsida</taxon>
        <taxon>eudicotyledons</taxon>
        <taxon>Gunneridae</taxon>
        <taxon>Pentapetalae</taxon>
        <taxon>rosids</taxon>
        <taxon>fabids</taxon>
        <taxon>Fabales</taxon>
        <taxon>Fabaceae</taxon>
        <taxon>Papilionoideae</taxon>
        <taxon>50 kb inversion clade</taxon>
        <taxon>NPAAA clade</taxon>
        <taxon>Hologalegina</taxon>
        <taxon>IRL clade</taxon>
        <taxon>Trifolieae</taxon>
        <taxon>Trifolium</taxon>
    </lineage>
</organism>
<evidence type="ECO:0000313" key="1">
    <source>
        <dbReference type="EMBL" id="MCI30719.1"/>
    </source>
</evidence>
<evidence type="ECO:0000313" key="2">
    <source>
        <dbReference type="Proteomes" id="UP000265520"/>
    </source>
</evidence>
<keyword evidence="2" id="KW-1185">Reference proteome</keyword>
<name>A0A392R3B2_9FABA</name>
<comment type="caution">
    <text evidence="1">The sequence shown here is derived from an EMBL/GenBank/DDBJ whole genome shotgun (WGS) entry which is preliminary data.</text>
</comment>
<dbReference type="EMBL" id="LXQA010181674">
    <property type="protein sequence ID" value="MCI30719.1"/>
    <property type="molecule type" value="Genomic_DNA"/>
</dbReference>
<dbReference type="Proteomes" id="UP000265520">
    <property type="component" value="Unassembled WGS sequence"/>
</dbReference>
<accession>A0A392R3B2</accession>
<proteinExistence type="predicted"/>
<reference evidence="1 2" key="1">
    <citation type="journal article" date="2018" name="Front. Plant Sci.">
        <title>Red Clover (Trifolium pratense) and Zigzag Clover (T. medium) - A Picture of Genomic Similarities and Differences.</title>
        <authorList>
            <person name="Dluhosova J."/>
            <person name="Istvanek J."/>
            <person name="Nedelnik J."/>
            <person name="Repkova J."/>
        </authorList>
    </citation>
    <scope>NUCLEOTIDE SEQUENCE [LARGE SCALE GENOMIC DNA]</scope>
    <source>
        <strain evidence="2">cv. 10/8</strain>
        <tissue evidence="1">Leaf</tissue>
    </source>
</reference>
<sequence>MIIKRKNGKPKVDNFSNAIWHDRARLGTVVPHASQRDFTFSGFWHGRVRTGTTVQGFRMVIFGFSSS</sequence>
<protein>
    <submittedName>
        <fullName evidence="1">Uncharacterized protein</fullName>
    </submittedName>
</protein>